<gene>
    <name evidence="6" type="ORF">SAMN05518684_104186</name>
</gene>
<feature type="chain" id="PRO_5039230452" evidence="5">
    <location>
        <begin position="19"/>
        <end position="455"/>
    </location>
</feature>
<comment type="similarity">
    <text evidence="1">Belongs to the bacterial solute-binding protein 1 family.</text>
</comment>
<dbReference type="PROSITE" id="PS51257">
    <property type="entry name" value="PROKAR_LIPOPROTEIN"/>
    <property type="match status" value="1"/>
</dbReference>
<evidence type="ECO:0000313" key="7">
    <source>
        <dbReference type="Proteomes" id="UP000198571"/>
    </source>
</evidence>
<evidence type="ECO:0000256" key="1">
    <source>
        <dbReference type="ARBA" id="ARBA00008520"/>
    </source>
</evidence>
<name>A0A1H9SEP8_9BACI</name>
<keyword evidence="3 5" id="KW-0732">Signal</keyword>
<evidence type="ECO:0000256" key="2">
    <source>
        <dbReference type="ARBA" id="ARBA00022448"/>
    </source>
</evidence>
<dbReference type="OrthoDB" id="9782846at2"/>
<keyword evidence="2" id="KW-0813">Transport</keyword>
<dbReference type="Proteomes" id="UP000198571">
    <property type="component" value="Unassembled WGS sequence"/>
</dbReference>
<sequence length="455" mass="50536">MKKFKWLTSVGLAGTLFLAGCGGTNDGNDTADADNGNNDGNNNTASEELEEDVSIRMQIVWATDSGRGEAIQRIIEDFEEQNENISVELVGGAQDNQRILTQILSGEAPEVMQLAYRQVRSLGAEGAFVDMAADFEDERDNYYEELWNLGSVGDSLYGFPWLGHTIQLVYNNDMFEEAGIEEPPATWDELYETAKELTKDTTGDGEIDQYGLGLVGQQSHDITWMVNMFVHQAGAELVTEDDNGDYKVALNTPEGKEALEFYKKLVDEVAPPDTVNKDGGEVMADFRNELVAMEFQGPWGVTDIWQNGNPFEVKTAATPEGPAGAASELGPYMLSVPTELEPEKEAAAKQLIEYLGSKEAQEMIMLGEQGEDGEYYPFRVPMRKDLADMEYFQENPEFLVFIEGLENPSISTPVESWLQVEEEIYQSLLNQLVTGNKTADEVLESLEEEGNRILE</sequence>
<dbReference type="EMBL" id="FOGT01000004">
    <property type="protein sequence ID" value="SER83516.1"/>
    <property type="molecule type" value="Genomic_DNA"/>
</dbReference>
<feature type="region of interest" description="Disordered" evidence="4">
    <location>
        <begin position="29"/>
        <end position="49"/>
    </location>
</feature>
<keyword evidence="6" id="KW-0762">Sugar transport</keyword>
<evidence type="ECO:0000256" key="3">
    <source>
        <dbReference type="ARBA" id="ARBA00022729"/>
    </source>
</evidence>
<reference evidence="7" key="1">
    <citation type="submission" date="2016-10" db="EMBL/GenBank/DDBJ databases">
        <authorList>
            <person name="Varghese N."/>
            <person name="Submissions S."/>
        </authorList>
    </citation>
    <scope>NUCLEOTIDE SEQUENCE [LARGE SCALE GENOMIC DNA]</scope>
    <source>
        <strain evidence="7">S9</strain>
    </source>
</reference>
<keyword evidence="7" id="KW-1185">Reference proteome</keyword>
<dbReference type="AlphaFoldDB" id="A0A1H9SEP8"/>
<accession>A0A1H9SEP8</accession>
<dbReference type="InterPro" id="IPR050490">
    <property type="entry name" value="Bact_solute-bd_prot1"/>
</dbReference>
<feature type="compositionally biased region" description="Low complexity" evidence="4">
    <location>
        <begin position="29"/>
        <end position="45"/>
    </location>
</feature>
<dbReference type="SUPFAM" id="SSF53850">
    <property type="entry name" value="Periplasmic binding protein-like II"/>
    <property type="match status" value="1"/>
</dbReference>
<dbReference type="STRING" id="1601833.SAMN05518684_104186"/>
<organism evidence="6 7">
    <name type="scientific">Salipaludibacillus aurantiacus</name>
    <dbReference type="NCBI Taxonomy" id="1601833"/>
    <lineage>
        <taxon>Bacteria</taxon>
        <taxon>Bacillati</taxon>
        <taxon>Bacillota</taxon>
        <taxon>Bacilli</taxon>
        <taxon>Bacillales</taxon>
        <taxon>Bacillaceae</taxon>
    </lineage>
</organism>
<evidence type="ECO:0000256" key="5">
    <source>
        <dbReference type="SAM" id="SignalP"/>
    </source>
</evidence>
<dbReference type="CDD" id="cd14748">
    <property type="entry name" value="PBP2_UgpB"/>
    <property type="match status" value="1"/>
</dbReference>
<dbReference type="Pfam" id="PF01547">
    <property type="entry name" value="SBP_bac_1"/>
    <property type="match status" value="1"/>
</dbReference>
<dbReference type="RefSeq" id="WP_093049005.1">
    <property type="nucleotide sequence ID" value="NZ_FOGT01000004.1"/>
</dbReference>
<protein>
    <submittedName>
        <fullName evidence="6">Multiple sugar transport system substrate-binding protein</fullName>
    </submittedName>
</protein>
<proteinExistence type="inferred from homology"/>
<evidence type="ECO:0000256" key="4">
    <source>
        <dbReference type="SAM" id="MobiDB-lite"/>
    </source>
</evidence>
<feature type="signal peptide" evidence="5">
    <location>
        <begin position="1"/>
        <end position="18"/>
    </location>
</feature>
<dbReference type="InterPro" id="IPR006059">
    <property type="entry name" value="SBP"/>
</dbReference>
<dbReference type="PANTHER" id="PTHR43649:SF34">
    <property type="entry name" value="ABC TRANSPORTER PERIPLASMIC-BINDING PROTEIN YCJN-RELATED"/>
    <property type="match status" value="1"/>
</dbReference>
<evidence type="ECO:0000313" key="6">
    <source>
        <dbReference type="EMBL" id="SER83516.1"/>
    </source>
</evidence>
<dbReference type="PANTHER" id="PTHR43649">
    <property type="entry name" value="ARABINOSE-BINDING PROTEIN-RELATED"/>
    <property type="match status" value="1"/>
</dbReference>
<dbReference type="Gene3D" id="3.40.190.10">
    <property type="entry name" value="Periplasmic binding protein-like II"/>
    <property type="match status" value="1"/>
</dbReference>